<keyword evidence="6 7" id="KW-0472">Membrane</keyword>
<organism evidence="9 10">
    <name type="scientific">Aspergillus keveii</name>
    <dbReference type="NCBI Taxonomy" id="714993"/>
    <lineage>
        <taxon>Eukaryota</taxon>
        <taxon>Fungi</taxon>
        <taxon>Dikarya</taxon>
        <taxon>Ascomycota</taxon>
        <taxon>Pezizomycotina</taxon>
        <taxon>Eurotiomycetes</taxon>
        <taxon>Eurotiomycetidae</taxon>
        <taxon>Eurotiales</taxon>
        <taxon>Aspergillaceae</taxon>
        <taxon>Aspergillus</taxon>
        <taxon>Aspergillus subgen. Nidulantes</taxon>
    </lineage>
</organism>
<dbReference type="Pfam" id="PF06963">
    <property type="entry name" value="FPN1"/>
    <property type="match status" value="1"/>
</dbReference>
<keyword evidence="5 7" id="KW-1133">Transmembrane helix</keyword>
<comment type="subcellular location">
    <subcellularLocation>
        <location evidence="1 7">Membrane</location>
        <topology evidence="1 7">Multi-pass membrane protein</topology>
    </subcellularLocation>
</comment>
<comment type="caution">
    <text evidence="7">Lacks conserved residue(s) required for the propagation of feature annotation.</text>
</comment>
<keyword evidence="4 7" id="KW-0812">Transmembrane</keyword>
<evidence type="ECO:0000313" key="10">
    <source>
        <dbReference type="Proteomes" id="UP001610563"/>
    </source>
</evidence>
<evidence type="ECO:0000256" key="7">
    <source>
        <dbReference type="RuleBase" id="RU365065"/>
    </source>
</evidence>
<comment type="similarity">
    <text evidence="2 7">Belongs to the ferroportin (FP) (TC 2.A.100) family. SLC40A subfamily.</text>
</comment>
<dbReference type="PANTHER" id="PTHR11660">
    <property type="entry name" value="SOLUTE CARRIER FAMILY 40 MEMBER"/>
    <property type="match status" value="1"/>
</dbReference>
<feature type="transmembrane region" description="Helical" evidence="7">
    <location>
        <begin position="110"/>
        <end position="132"/>
    </location>
</feature>
<feature type="transmembrane region" description="Helical" evidence="7">
    <location>
        <begin position="256"/>
        <end position="276"/>
    </location>
</feature>
<comment type="function">
    <text evidence="7">May be involved in iron transport and iron homeostasis.</text>
</comment>
<evidence type="ECO:0000313" key="9">
    <source>
        <dbReference type="EMBL" id="KAL2782559.1"/>
    </source>
</evidence>
<evidence type="ECO:0000256" key="2">
    <source>
        <dbReference type="ARBA" id="ARBA00006279"/>
    </source>
</evidence>
<evidence type="ECO:0000256" key="3">
    <source>
        <dbReference type="ARBA" id="ARBA00022448"/>
    </source>
</evidence>
<sequence>MRRIDLICKLIGPLFIALIDGISTQVAILVNGGMNSLTHSLAEKENLFDILLEVYHQVPGLQEPKPNRSKSKPSEGAEPSSSPTQIYRLCRRGIQKGLANFAFYFQHQMFLPSFAGTLLYFTVLPFAGQTVIWLRSAGYDSSKIAIARTLSVVFEVLATWIAPWMMRRIGPTRAGLWLAGWQIACLATGMAIFWRFTNDQSILSASGLVGGTILSRDVEVGARGSFSSTEAAWQNLFETLSYASTMIFSRPDQFRWPALISVIAVSLAGLLYAIFVRIQLCR</sequence>
<evidence type="ECO:0000256" key="8">
    <source>
        <dbReference type="SAM" id="MobiDB-lite"/>
    </source>
</evidence>
<dbReference type="EMBL" id="JBFTWV010000389">
    <property type="protein sequence ID" value="KAL2782559.1"/>
    <property type="molecule type" value="Genomic_DNA"/>
</dbReference>
<reference evidence="9 10" key="1">
    <citation type="submission" date="2024-07" db="EMBL/GenBank/DDBJ databases">
        <title>Section-level genome sequencing and comparative genomics of Aspergillus sections Usti and Cavernicolus.</title>
        <authorList>
            <consortium name="Lawrence Berkeley National Laboratory"/>
            <person name="Nybo J.L."/>
            <person name="Vesth T.C."/>
            <person name="Theobald S."/>
            <person name="Frisvad J.C."/>
            <person name="Larsen T.O."/>
            <person name="Kjaerboelling I."/>
            <person name="Rothschild-Mancinelli K."/>
            <person name="Lyhne E.K."/>
            <person name="Kogle M.E."/>
            <person name="Barry K."/>
            <person name="Clum A."/>
            <person name="Na H."/>
            <person name="Ledsgaard L."/>
            <person name="Lin J."/>
            <person name="Lipzen A."/>
            <person name="Kuo A."/>
            <person name="Riley R."/>
            <person name="Mondo S."/>
            <person name="Labutti K."/>
            <person name="Haridas S."/>
            <person name="Pangalinan J."/>
            <person name="Salamov A.A."/>
            <person name="Simmons B.A."/>
            <person name="Magnuson J.K."/>
            <person name="Chen J."/>
            <person name="Drula E."/>
            <person name="Henrissat B."/>
            <person name="Wiebenga A."/>
            <person name="Lubbers R.J."/>
            <person name="Gomes A.C."/>
            <person name="Makela M.R."/>
            <person name="Stajich J."/>
            <person name="Grigoriev I.V."/>
            <person name="Mortensen U.H."/>
            <person name="De Vries R.P."/>
            <person name="Baker S.E."/>
            <person name="Andersen M.R."/>
        </authorList>
    </citation>
    <scope>NUCLEOTIDE SEQUENCE [LARGE SCALE GENOMIC DNA]</scope>
    <source>
        <strain evidence="9 10">CBS 209.92</strain>
    </source>
</reference>
<proteinExistence type="inferred from homology"/>
<keyword evidence="3 7" id="KW-0813">Transport</keyword>
<dbReference type="InterPro" id="IPR009716">
    <property type="entry name" value="Ferroportin-1"/>
</dbReference>
<feature type="transmembrane region" description="Helical" evidence="7">
    <location>
        <begin position="174"/>
        <end position="194"/>
    </location>
</feature>
<keyword evidence="7" id="KW-0406">Ion transport</keyword>
<accession>A0ABR4FH45</accession>
<evidence type="ECO:0000256" key="5">
    <source>
        <dbReference type="ARBA" id="ARBA00022989"/>
    </source>
</evidence>
<evidence type="ECO:0000256" key="4">
    <source>
        <dbReference type="ARBA" id="ARBA00022692"/>
    </source>
</evidence>
<comment type="caution">
    <text evidence="9">The sequence shown here is derived from an EMBL/GenBank/DDBJ whole genome shotgun (WGS) entry which is preliminary data.</text>
</comment>
<dbReference type="SUPFAM" id="SSF103473">
    <property type="entry name" value="MFS general substrate transporter"/>
    <property type="match status" value="1"/>
</dbReference>
<dbReference type="PANTHER" id="PTHR11660:SF57">
    <property type="entry name" value="SOLUTE CARRIER FAMILY 40 MEMBER"/>
    <property type="match status" value="1"/>
</dbReference>
<keyword evidence="10" id="KW-1185">Reference proteome</keyword>
<evidence type="ECO:0000256" key="6">
    <source>
        <dbReference type="ARBA" id="ARBA00023136"/>
    </source>
</evidence>
<evidence type="ECO:0000256" key="1">
    <source>
        <dbReference type="ARBA" id="ARBA00004141"/>
    </source>
</evidence>
<feature type="region of interest" description="Disordered" evidence="8">
    <location>
        <begin position="61"/>
        <end position="83"/>
    </location>
</feature>
<protein>
    <recommendedName>
        <fullName evidence="7">Solute carrier family 40 member</fullName>
    </recommendedName>
</protein>
<dbReference type="Proteomes" id="UP001610563">
    <property type="component" value="Unassembled WGS sequence"/>
</dbReference>
<dbReference type="InterPro" id="IPR036259">
    <property type="entry name" value="MFS_trans_sf"/>
</dbReference>
<gene>
    <name evidence="9" type="ORF">BJX66DRAFT_345732</name>
</gene>
<name>A0ABR4FH45_9EURO</name>